<evidence type="ECO:0000313" key="3">
    <source>
        <dbReference type="Proteomes" id="UP000252519"/>
    </source>
</evidence>
<evidence type="ECO:0000256" key="1">
    <source>
        <dbReference type="SAM" id="MobiDB-lite"/>
    </source>
</evidence>
<proteinExistence type="predicted"/>
<comment type="caution">
    <text evidence="2">The sequence shown here is derived from an EMBL/GenBank/DDBJ whole genome shotgun (WGS) entry which is preliminary data.</text>
</comment>
<dbReference type="EMBL" id="JOJR01001141">
    <property type="protein sequence ID" value="RCN32179.1"/>
    <property type="molecule type" value="Genomic_DNA"/>
</dbReference>
<organism evidence="2 3">
    <name type="scientific">Ancylostoma caninum</name>
    <name type="common">Dog hookworm</name>
    <dbReference type="NCBI Taxonomy" id="29170"/>
    <lineage>
        <taxon>Eukaryota</taxon>
        <taxon>Metazoa</taxon>
        <taxon>Ecdysozoa</taxon>
        <taxon>Nematoda</taxon>
        <taxon>Chromadorea</taxon>
        <taxon>Rhabditida</taxon>
        <taxon>Rhabditina</taxon>
        <taxon>Rhabditomorpha</taxon>
        <taxon>Strongyloidea</taxon>
        <taxon>Ancylostomatidae</taxon>
        <taxon>Ancylostomatinae</taxon>
        <taxon>Ancylostoma</taxon>
    </lineage>
</organism>
<keyword evidence="3" id="KW-1185">Reference proteome</keyword>
<dbReference type="STRING" id="29170.A0A368FME7"/>
<evidence type="ECO:0000313" key="2">
    <source>
        <dbReference type="EMBL" id="RCN32179.1"/>
    </source>
</evidence>
<reference evidence="2 3" key="1">
    <citation type="submission" date="2014-10" db="EMBL/GenBank/DDBJ databases">
        <title>Draft genome of the hookworm Ancylostoma caninum.</title>
        <authorList>
            <person name="Mitreva M."/>
        </authorList>
    </citation>
    <scope>NUCLEOTIDE SEQUENCE [LARGE SCALE GENOMIC DNA]</scope>
    <source>
        <strain evidence="2 3">Baltimore</strain>
    </source>
</reference>
<accession>A0A368FME7</accession>
<feature type="region of interest" description="Disordered" evidence="1">
    <location>
        <begin position="132"/>
        <end position="175"/>
    </location>
</feature>
<feature type="compositionally biased region" description="Basic and acidic residues" evidence="1">
    <location>
        <begin position="166"/>
        <end position="175"/>
    </location>
</feature>
<sequence length="232" mass="25262">MVNERSTGSDAVDVPVSAQIIDQGTLNRDLETLQTPPGFQAAALAIDLDLTQNDSINSRSADLVTTRDWDLVTAVLTEAQRISSEPLLRTPPEEFEAMDVRTAVSTGERAGEPAGLVSADFGLSSMFPSLFGRSSTGQTTRPAARRDTRSASTRSPSANTVFKIPETPKKPKDARRDVVRFRSDYANKFAIGSQHTVNFFSGSYDDAQREAKSLIQLLIVFIHDPNSQVSQT</sequence>
<dbReference type="OrthoDB" id="1026733at2759"/>
<name>A0A368FME7_ANCCA</name>
<protein>
    <submittedName>
        <fullName evidence="2">Uncharacterized protein</fullName>
    </submittedName>
</protein>
<dbReference type="Proteomes" id="UP000252519">
    <property type="component" value="Unassembled WGS sequence"/>
</dbReference>
<dbReference type="AlphaFoldDB" id="A0A368FME7"/>
<gene>
    <name evidence="2" type="ORF">ANCCAN_22019</name>
</gene>
<dbReference type="Gene3D" id="3.40.30.10">
    <property type="entry name" value="Glutaredoxin"/>
    <property type="match status" value="1"/>
</dbReference>